<dbReference type="EMBL" id="JBHPBY010000128">
    <property type="protein sequence ID" value="MFC1850841.1"/>
    <property type="molecule type" value="Genomic_DNA"/>
</dbReference>
<keyword evidence="2" id="KW-0489">Methyltransferase</keyword>
<dbReference type="EC" id="2.1.1.-" evidence="2"/>
<reference evidence="2 3" key="1">
    <citation type="submission" date="2024-09" db="EMBL/GenBank/DDBJ databases">
        <title>Laminarin stimulates single cell rates of sulfate reduction while oxygen inhibits transcriptomic activity in coastal marine sediment.</title>
        <authorList>
            <person name="Lindsay M."/>
            <person name="Orcutt B."/>
            <person name="Emerson D."/>
            <person name="Stepanauskas R."/>
            <person name="D'Angelo T."/>
        </authorList>
    </citation>
    <scope>NUCLEOTIDE SEQUENCE [LARGE SCALE GENOMIC DNA]</scope>
    <source>
        <strain evidence="2">SAG AM-311-K15</strain>
    </source>
</reference>
<keyword evidence="2" id="KW-0808">Transferase</keyword>
<name>A0ABV6YXB9_UNCC1</name>
<dbReference type="SUPFAM" id="SSF53335">
    <property type="entry name" value="S-adenosyl-L-methionine-dependent methyltransferases"/>
    <property type="match status" value="1"/>
</dbReference>
<dbReference type="GO" id="GO:0008168">
    <property type="term" value="F:methyltransferase activity"/>
    <property type="evidence" value="ECO:0007669"/>
    <property type="project" value="UniProtKB-KW"/>
</dbReference>
<dbReference type="Pfam" id="PF08241">
    <property type="entry name" value="Methyltransf_11"/>
    <property type="match status" value="1"/>
</dbReference>
<proteinExistence type="predicted"/>
<organism evidence="2 3">
    <name type="scientific">candidate division CSSED10-310 bacterium</name>
    <dbReference type="NCBI Taxonomy" id="2855610"/>
    <lineage>
        <taxon>Bacteria</taxon>
        <taxon>Bacteria division CSSED10-310</taxon>
    </lineage>
</organism>
<gene>
    <name evidence="2" type="ORF">ACFL27_11660</name>
</gene>
<comment type="caution">
    <text evidence="2">The sequence shown here is derived from an EMBL/GenBank/DDBJ whole genome shotgun (WGS) entry which is preliminary data.</text>
</comment>
<keyword evidence="3" id="KW-1185">Reference proteome</keyword>
<dbReference type="InterPro" id="IPR013216">
    <property type="entry name" value="Methyltransf_11"/>
</dbReference>
<feature type="domain" description="Methyltransferase type 11" evidence="1">
    <location>
        <begin position="49"/>
        <end position="144"/>
    </location>
</feature>
<sequence length="763" mass="85478">MSKDVHGELRDWLLSQPLTAHDPHTSLRYIHDFVQAVSLLDLYKGGLYLDFGAGSGWIAEWLNQLGYKTIALDISLDMLRIARERQHKVANKTSLVVADGEALPFKPESFDGIICVNSFHHLPNPFQALQEMCFGLKDTGAVVFFEPGEGHSHDPRSIQDMEHLGVLEQDVTIEAMAELAQKAGFGSGSTILYSFPLPDVAFGKWPAFKDTYAPAAEVRFQSGDRHYLSSFVEHMRRHPLMKVRKLLFTHSRQPAILSYEMMMITVPPQIQAQHLFRVEVVVHNTGDTIWLAQAWHGFGIVQMGAHLLDQSGAVLQFEFARAPLDRNISPGEDVQMFIICRAPDQAGQYLVKLDMVAEGIAWFEDRGARGTTLPLEVTVQHEKQHYDSVVPHNLAALVRPTDSTAISAAPAQPVQIILCSENTGDTTWLSKPVRSRGSIEIAVRISSEKDGERFLFPVGTLYEDISPGETYHWLITFPAPQEPGTYQLKFDLLHEGRWKIPVDQPGEWTYVLTISTGKKGASFPQPPPLPGLEVDSFQPAVHHQLAHYYLNTHRTQAALEEWTIASFLAPHVEFFQHQLKGLVTQQRSISIGPDSDLDPASKVFVPLLKQNIKFGELIELVGLDFPGDMIQPGQVVRLVLYWQVLQPVSCDYTAFFHLYHQSIKWSNRPFRVGIRRLQRNKLFFQHDYLMGGPLWPTSLWIPSSIVKDEVLISVPKRAKSGEFKAELGVWLAGMRSSKLIPSNEKTTANGSIKVGTLAVGNAG</sequence>
<evidence type="ECO:0000313" key="3">
    <source>
        <dbReference type="Proteomes" id="UP001594351"/>
    </source>
</evidence>
<evidence type="ECO:0000259" key="1">
    <source>
        <dbReference type="Pfam" id="PF08241"/>
    </source>
</evidence>
<dbReference type="GO" id="GO:0032259">
    <property type="term" value="P:methylation"/>
    <property type="evidence" value="ECO:0007669"/>
    <property type="project" value="UniProtKB-KW"/>
</dbReference>
<dbReference type="Proteomes" id="UP001594351">
    <property type="component" value="Unassembled WGS sequence"/>
</dbReference>
<dbReference type="Gene3D" id="2.60.40.10">
    <property type="entry name" value="Immunoglobulins"/>
    <property type="match status" value="2"/>
</dbReference>
<evidence type="ECO:0000313" key="2">
    <source>
        <dbReference type="EMBL" id="MFC1850841.1"/>
    </source>
</evidence>
<dbReference type="InterPro" id="IPR013783">
    <property type="entry name" value="Ig-like_fold"/>
</dbReference>
<dbReference type="CDD" id="cd02440">
    <property type="entry name" value="AdoMet_MTases"/>
    <property type="match status" value="1"/>
</dbReference>
<dbReference type="Gene3D" id="3.40.50.150">
    <property type="entry name" value="Vaccinia Virus protein VP39"/>
    <property type="match status" value="1"/>
</dbReference>
<dbReference type="InterPro" id="IPR029063">
    <property type="entry name" value="SAM-dependent_MTases_sf"/>
</dbReference>
<protein>
    <submittedName>
        <fullName evidence="2">Class I SAM-dependent methyltransferase</fullName>
        <ecNumber evidence="2">2.1.1.-</ecNumber>
    </submittedName>
</protein>
<dbReference type="PANTHER" id="PTHR43861">
    <property type="entry name" value="TRANS-ACONITATE 2-METHYLTRANSFERASE-RELATED"/>
    <property type="match status" value="1"/>
</dbReference>
<accession>A0ABV6YXB9</accession>